<accession>A0A226F0U0</accession>
<dbReference type="Proteomes" id="UP000198287">
    <property type="component" value="Unassembled WGS sequence"/>
</dbReference>
<proteinExistence type="predicted"/>
<evidence type="ECO:0000313" key="3">
    <source>
        <dbReference type="EMBL" id="OXA62546.1"/>
    </source>
</evidence>
<keyword evidence="2" id="KW-0812">Transmembrane</keyword>
<protein>
    <submittedName>
        <fullName evidence="3">Uncharacterized protein</fullName>
    </submittedName>
</protein>
<organism evidence="3 4">
    <name type="scientific">Folsomia candida</name>
    <name type="common">Springtail</name>
    <dbReference type="NCBI Taxonomy" id="158441"/>
    <lineage>
        <taxon>Eukaryota</taxon>
        <taxon>Metazoa</taxon>
        <taxon>Ecdysozoa</taxon>
        <taxon>Arthropoda</taxon>
        <taxon>Hexapoda</taxon>
        <taxon>Collembola</taxon>
        <taxon>Entomobryomorpha</taxon>
        <taxon>Isotomoidea</taxon>
        <taxon>Isotomidae</taxon>
        <taxon>Proisotominae</taxon>
        <taxon>Folsomia</taxon>
    </lineage>
</organism>
<dbReference type="AlphaFoldDB" id="A0A226F0U0"/>
<sequence>MEEKRFPYRVSSITLSTAILVTSCILAITLFANQRSSNVLGSYFGTLIYLGSCVLLIFELWKTDILPKFLETLKAKIIPCTGVERDNSLLNYEVIRPSKIHNYLAWGFSVGYFLFHSWRIANDFYYLFDDRIECFNVFNVLQDIAKLVIAALILLAMVNKERISQSNNLSSYFVWPIVGATCFYAAFSYIVEEMVWAYISIIQKSIDDPGFGLDIPANITRGEDYIEELFKMKAICLQHSLWARVSFRILTMVPFSAQYFSLACFFSYMVWRNLDYEVPEFHDQHDLDSPLLDDNSSQENNEAIQDRDDEIRPATSLQRHNYQNLPQPQDLLLSFSGAVTIIFSISLVIIATITIFHIGMEKGYRSESIWLYHGQVSILRLIIFIIEWT</sequence>
<feature type="transmembrane region" description="Helical" evidence="2">
    <location>
        <begin position="103"/>
        <end position="120"/>
    </location>
</feature>
<feature type="transmembrane region" description="Helical" evidence="2">
    <location>
        <begin position="43"/>
        <end position="61"/>
    </location>
</feature>
<dbReference type="EMBL" id="LNIX01000001">
    <property type="protein sequence ID" value="OXA62546.1"/>
    <property type="molecule type" value="Genomic_DNA"/>
</dbReference>
<name>A0A226F0U0_FOLCA</name>
<reference evidence="3 4" key="1">
    <citation type="submission" date="2015-12" db="EMBL/GenBank/DDBJ databases">
        <title>The genome of Folsomia candida.</title>
        <authorList>
            <person name="Faddeeva A."/>
            <person name="Derks M.F."/>
            <person name="Anvar Y."/>
            <person name="Smit S."/>
            <person name="Van Straalen N."/>
            <person name="Roelofs D."/>
        </authorList>
    </citation>
    <scope>NUCLEOTIDE SEQUENCE [LARGE SCALE GENOMIC DNA]</scope>
    <source>
        <strain evidence="3 4">VU population</strain>
        <tissue evidence="3">Whole body</tissue>
    </source>
</reference>
<evidence type="ECO:0000313" key="4">
    <source>
        <dbReference type="Proteomes" id="UP000198287"/>
    </source>
</evidence>
<feature type="transmembrane region" description="Helical" evidence="2">
    <location>
        <begin position="249"/>
        <end position="271"/>
    </location>
</feature>
<feature type="transmembrane region" description="Helical" evidence="2">
    <location>
        <begin position="12"/>
        <end position="31"/>
    </location>
</feature>
<keyword evidence="4" id="KW-1185">Reference proteome</keyword>
<evidence type="ECO:0000256" key="2">
    <source>
        <dbReference type="SAM" id="Phobius"/>
    </source>
</evidence>
<comment type="caution">
    <text evidence="3">The sequence shown here is derived from an EMBL/GenBank/DDBJ whole genome shotgun (WGS) entry which is preliminary data.</text>
</comment>
<feature type="region of interest" description="Disordered" evidence="1">
    <location>
        <begin position="291"/>
        <end position="310"/>
    </location>
</feature>
<feature type="transmembrane region" description="Helical" evidence="2">
    <location>
        <begin position="140"/>
        <end position="158"/>
    </location>
</feature>
<evidence type="ECO:0000256" key="1">
    <source>
        <dbReference type="SAM" id="MobiDB-lite"/>
    </source>
</evidence>
<keyword evidence="2" id="KW-1133">Transmembrane helix</keyword>
<gene>
    <name evidence="3" type="ORF">Fcan01_00329</name>
</gene>
<feature type="transmembrane region" description="Helical" evidence="2">
    <location>
        <begin position="331"/>
        <end position="358"/>
    </location>
</feature>
<dbReference type="PROSITE" id="PS51257">
    <property type="entry name" value="PROKAR_LIPOPROTEIN"/>
    <property type="match status" value="1"/>
</dbReference>
<keyword evidence="2" id="KW-0472">Membrane</keyword>
<feature type="transmembrane region" description="Helical" evidence="2">
    <location>
        <begin position="170"/>
        <end position="191"/>
    </location>
</feature>